<dbReference type="EC" id="2.7.13.3" evidence="2"/>
<dbReference type="Proteomes" id="UP000765338">
    <property type="component" value="Unassembled WGS sequence"/>
</dbReference>
<dbReference type="SUPFAM" id="SSF55874">
    <property type="entry name" value="ATPase domain of HSP90 chaperone/DNA topoisomerase II/histidine kinase"/>
    <property type="match status" value="1"/>
</dbReference>
<dbReference type="PRINTS" id="PR00344">
    <property type="entry name" value="BCTRLSENSOR"/>
</dbReference>
<dbReference type="InterPro" id="IPR005467">
    <property type="entry name" value="His_kinase_dom"/>
</dbReference>
<protein>
    <recommendedName>
        <fullName evidence="2">histidine kinase</fullName>
        <ecNumber evidence="2">2.7.13.3</ecNumber>
    </recommendedName>
</protein>
<evidence type="ECO:0000256" key="1">
    <source>
        <dbReference type="ARBA" id="ARBA00000085"/>
    </source>
</evidence>
<dbReference type="InterPro" id="IPR036890">
    <property type="entry name" value="HATPase_C_sf"/>
</dbReference>
<reference evidence="4 5" key="1">
    <citation type="submission" date="2017-10" db="EMBL/GenBank/DDBJ databases">
        <authorList>
            <person name="Jakob F."/>
        </authorList>
    </citation>
    <scope>NUCLEOTIDE SEQUENCE [LARGE SCALE GENOMIC DNA]</scope>
    <source>
        <strain evidence="4 5">TMW 2.1889</strain>
    </source>
</reference>
<dbReference type="InterPro" id="IPR004358">
    <property type="entry name" value="Sig_transdc_His_kin-like_C"/>
</dbReference>
<evidence type="ECO:0000256" key="2">
    <source>
        <dbReference type="ARBA" id="ARBA00012438"/>
    </source>
</evidence>
<name>A0ABR5ZUY9_9PROT</name>
<dbReference type="Gene3D" id="3.30.565.10">
    <property type="entry name" value="Histidine kinase-like ATPase, C-terminal domain"/>
    <property type="match status" value="1"/>
</dbReference>
<feature type="domain" description="Histidine kinase" evidence="3">
    <location>
        <begin position="1"/>
        <end position="195"/>
    </location>
</feature>
<accession>A0ABR5ZUY9</accession>
<organism evidence="4 5">
    <name type="scientific">Bombella mellum</name>
    <dbReference type="NCBI Taxonomy" id="2039288"/>
    <lineage>
        <taxon>Bacteria</taxon>
        <taxon>Pseudomonadati</taxon>
        <taxon>Pseudomonadota</taxon>
        <taxon>Alphaproteobacteria</taxon>
        <taxon>Acetobacterales</taxon>
        <taxon>Acetobacteraceae</taxon>
        <taxon>Bombella</taxon>
    </lineage>
</organism>
<gene>
    <name evidence="4" type="ORF">CPA56_09170</name>
</gene>
<sequence>MKTGLGRIRDLVVRLRRFSRLEEGHWCMVDAGEAIEMGLALVSHRLSRDITVECQLEAPRQLICQETLFHQAVMNLIANAADALNDARQDGPLNHGGLIRIATRLYDDVYEITVSDNGPGISEAIRPWIFDPFFTTKAQGEGTGLGLSIVHGIVRAHGGTIDVTDACEAVETPSGEWQAGVGRGAHFVIRLPVHETAEGWAVREPGRHRAQEEVKTA</sequence>
<dbReference type="Pfam" id="PF02518">
    <property type="entry name" value="HATPase_c"/>
    <property type="match status" value="1"/>
</dbReference>
<keyword evidence="5" id="KW-1185">Reference proteome</keyword>
<evidence type="ECO:0000259" key="3">
    <source>
        <dbReference type="PROSITE" id="PS50109"/>
    </source>
</evidence>
<dbReference type="EMBL" id="PDLY01000007">
    <property type="protein sequence ID" value="MBA5728137.1"/>
    <property type="molecule type" value="Genomic_DNA"/>
</dbReference>
<dbReference type="PANTHER" id="PTHR43065:SF42">
    <property type="entry name" value="TWO-COMPONENT SENSOR PPRA"/>
    <property type="match status" value="1"/>
</dbReference>
<comment type="caution">
    <text evidence="4">The sequence shown here is derived from an EMBL/GenBank/DDBJ whole genome shotgun (WGS) entry which is preliminary data.</text>
</comment>
<evidence type="ECO:0000313" key="4">
    <source>
        <dbReference type="EMBL" id="MBA5728137.1"/>
    </source>
</evidence>
<dbReference type="InterPro" id="IPR003594">
    <property type="entry name" value="HATPase_dom"/>
</dbReference>
<dbReference type="SMART" id="SM00387">
    <property type="entry name" value="HATPase_c"/>
    <property type="match status" value="1"/>
</dbReference>
<dbReference type="PANTHER" id="PTHR43065">
    <property type="entry name" value="SENSOR HISTIDINE KINASE"/>
    <property type="match status" value="1"/>
</dbReference>
<dbReference type="PROSITE" id="PS50109">
    <property type="entry name" value="HIS_KIN"/>
    <property type="match status" value="1"/>
</dbReference>
<comment type="catalytic activity">
    <reaction evidence="1">
        <text>ATP + protein L-histidine = ADP + protein N-phospho-L-histidine.</text>
        <dbReference type="EC" id="2.7.13.3"/>
    </reaction>
</comment>
<proteinExistence type="predicted"/>
<evidence type="ECO:0000313" key="5">
    <source>
        <dbReference type="Proteomes" id="UP000765338"/>
    </source>
</evidence>